<dbReference type="PANTHER" id="PTHR42943">
    <property type="entry name" value="GLUTATHIONE S-TRANSFERASE KAPPA"/>
    <property type="match status" value="1"/>
</dbReference>
<evidence type="ECO:0000259" key="3">
    <source>
        <dbReference type="Pfam" id="PF01323"/>
    </source>
</evidence>
<dbReference type="Proteomes" id="UP001246473">
    <property type="component" value="Unassembled WGS sequence"/>
</dbReference>
<dbReference type="InterPro" id="IPR051924">
    <property type="entry name" value="GST_Kappa/NadH"/>
</dbReference>
<dbReference type="InterPro" id="IPR036249">
    <property type="entry name" value="Thioredoxin-like_sf"/>
</dbReference>
<dbReference type="EC" id="5.99.1.4" evidence="1"/>
<dbReference type="EMBL" id="JANSLM010000012">
    <property type="protein sequence ID" value="MDT8841249.1"/>
    <property type="molecule type" value="Genomic_DNA"/>
</dbReference>
<evidence type="ECO:0000313" key="4">
    <source>
        <dbReference type="EMBL" id="AJZ60214.1"/>
    </source>
</evidence>
<sequence>MTIDFFFDFLSPYAYLARHRLAQVAALHGCAIAYKPIDLARAKLAIGNTGPANRDMPVKLAYVVEDLKRWAARYRIPIEFIKNFNTKRMNVGTFYAEARGQQADYVRQAYHLAWGEGGAPDDDAALRSIAVSMGWDAADFLRFLDSSEAETAYNESTLEAISAGVFGVPTMAVGRDMWWGNDRIDFLETHLGRIAG</sequence>
<feature type="domain" description="DSBA-like thioredoxin" evidence="3">
    <location>
        <begin position="2"/>
        <end position="191"/>
    </location>
</feature>
<dbReference type="InterPro" id="IPR001853">
    <property type="entry name" value="DSBA-like_thioredoxin_dom"/>
</dbReference>
<dbReference type="RefSeq" id="WP_030101535.1">
    <property type="nucleotide sequence ID" value="NZ_CP010026.1"/>
</dbReference>
<name>A0AAP5QFE9_9BURK</name>
<dbReference type="EMBL" id="CP010026">
    <property type="protein sequence ID" value="AJZ60214.1"/>
    <property type="molecule type" value="Genomic_DNA"/>
</dbReference>
<dbReference type="PIRSF" id="PIRSF006386">
    <property type="entry name" value="HCCAis_GSTk"/>
    <property type="match status" value="1"/>
</dbReference>
<dbReference type="Proteomes" id="UP000032614">
    <property type="component" value="Chromosome 1"/>
</dbReference>
<evidence type="ECO:0000256" key="1">
    <source>
        <dbReference type="PIRNR" id="PIRNR006386"/>
    </source>
</evidence>
<reference evidence="4 6" key="1">
    <citation type="journal article" date="2015" name="Genome Announc.">
        <title>Complete genome sequences for 59 burkholderia isolates, both pathogenic and near neighbor.</title>
        <authorList>
            <person name="Johnson S.L."/>
            <person name="Bishop-Lilly K.A."/>
            <person name="Ladner J.T."/>
            <person name="Daligault H.E."/>
            <person name="Davenport K.W."/>
            <person name="Jaissle J."/>
            <person name="Frey K.G."/>
            <person name="Koroleva G.I."/>
            <person name="Bruce D.C."/>
            <person name="Coyne S.R."/>
            <person name="Broomall S.M."/>
            <person name="Li P.E."/>
            <person name="Teshima H."/>
            <person name="Gibbons H.S."/>
            <person name="Palacios G.F."/>
            <person name="Rosenzweig C.N."/>
            <person name="Redden C.L."/>
            <person name="Xu Y."/>
            <person name="Minogue T.D."/>
            <person name="Chain P.S."/>
        </authorList>
    </citation>
    <scope>NUCLEOTIDE SEQUENCE [LARGE SCALE GENOMIC DNA]</scope>
    <source>
        <strain evidence="4 6">ATCC BAA-463</strain>
    </source>
</reference>
<comment type="catalytic activity">
    <reaction evidence="1">
        <text>2-hydroxychromene-2-carboxylate = (3E)-4-(2-hydroxyphenyl)-2-oxobut-3-enoate</text>
        <dbReference type="Rhea" id="RHEA:27401"/>
        <dbReference type="ChEBI" id="CHEBI:59350"/>
        <dbReference type="ChEBI" id="CHEBI:59353"/>
        <dbReference type="EC" id="5.99.1.4"/>
    </reaction>
</comment>
<evidence type="ECO:0000313" key="6">
    <source>
        <dbReference type="Proteomes" id="UP000032614"/>
    </source>
</evidence>
<keyword evidence="1 5" id="KW-0413">Isomerase</keyword>
<dbReference type="GO" id="GO:0004364">
    <property type="term" value="F:glutathione transferase activity"/>
    <property type="evidence" value="ECO:0007669"/>
    <property type="project" value="TreeGrafter"/>
</dbReference>
<proteinExistence type="inferred from homology"/>
<dbReference type="GO" id="GO:0004602">
    <property type="term" value="F:glutathione peroxidase activity"/>
    <property type="evidence" value="ECO:0007669"/>
    <property type="project" value="TreeGrafter"/>
</dbReference>
<dbReference type="CDD" id="cd03022">
    <property type="entry name" value="DsbA_HCCA_Iso"/>
    <property type="match status" value="1"/>
</dbReference>
<evidence type="ECO:0000313" key="7">
    <source>
        <dbReference type="Proteomes" id="UP001246473"/>
    </source>
</evidence>
<dbReference type="Gene3D" id="3.40.30.10">
    <property type="entry name" value="Glutaredoxin"/>
    <property type="match status" value="1"/>
</dbReference>
<dbReference type="Pfam" id="PF01323">
    <property type="entry name" value="DSBA"/>
    <property type="match status" value="1"/>
</dbReference>
<evidence type="ECO:0000313" key="5">
    <source>
        <dbReference type="EMBL" id="MDT8841249.1"/>
    </source>
</evidence>
<dbReference type="GO" id="GO:0006749">
    <property type="term" value="P:glutathione metabolic process"/>
    <property type="evidence" value="ECO:0007669"/>
    <property type="project" value="TreeGrafter"/>
</dbReference>
<organism evidence="5 7">
    <name type="scientific">Paraburkholderia fungorum</name>
    <dbReference type="NCBI Taxonomy" id="134537"/>
    <lineage>
        <taxon>Bacteria</taxon>
        <taxon>Pseudomonadati</taxon>
        <taxon>Pseudomonadota</taxon>
        <taxon>Betaproteobacteria</taxon>
        <taxon>Burkholderiales</taxon>
        <taxon>Burkholderiaceae</taxon>
        <taxon>Paraburkholderia</taxon>
    </lineage>
</organism>
<comment type="similarity">
    <text evidence="1">Belongs to the GST superfamily. NadH family.</text>
</comment>
<gene>
    <name evidence="4" type="primary">nahD</name>
    <name evidence="4" type="ORF">OI25_3056</name>
    <name evidence="5" type="ORF">ParKJ_27860</name>
</gene>
<evidence type="ECO:0000256" key="2">
    <source>
        <dbReference type="PIRSR" id="PIRSR006386-1"/>
    </source>
</evidence>
<dbReference type="InterPro" id="IPR044087">
    <property type="entry name" value="NahD-like"/>
</dbReference>
<accession>A0AAP5QFE9</accession>
<dbReference type="SUPFAM" id="SSF52833">
    <property type="entry name" value="Thioredoxin-like"/>
    <property type="match status" value="1"/>
</dbReference>
<dbReference type="AlphaFoldDB" id="A0AAP5QFE9"/>
<feature type="active site" description="Nucleophile" evidence="2">
    <location>
        <position position="11"/>
    </location>
</feature>
<dbReference type="KEGG" id="bfn:OI25_3056"/>
<dbReference type="InterPro" id="IPR014440">
    <property type="entry name" value="HCCAis_GSTk"/>
</dbReference>
<protein>
    <recommendedName>
        <fullName evidence="1">2-hydroxychromene-2-carboxylate isomerase</fullName>
        <ecNumber evidence="1">5.99.1.4</ecNumber>
    </recommendedName>
</protein>
<dbReference type="GO" id="GO:1901170">
    <property type="term" value="P:naphthalene catabolic process"/>
    <property type="evidence" value="ECO:0007669"/>
    <property type="project" value="InterPro"/>
</dbReference>
<reference evidence="5" key="2">
    <citation type="submission" date="2022-08" db="EMBL/GenBank/DDBJ databases">
        <authorList>
            <person name="Kim S.-J."/>
        </authorList>
    </citation>
    <scope>NUCLEOTIDE SEQUENCE</scope>
    <source>
        <strain evidence="5">KJ</strain>
    </source>
</reference>
<dbReference type="GO" id="GO:0018845">
    <property type="term" value="F:2-hydroxychromene-2-carboxylate isomerase activity"/>
    <property type="evidence" value="ECO:0007669"/>
    <property type="project" value="UniProtKB-UniRule"/>
</dbReference>
<dbReference type="PANTHER" id="PTHR42943:SF2">
    <property type="entry name" value="GLUTATHIONE S-TRANSFERASE KAPPA 1"/>
    <property type="match status" value="1"/>
</dbReference>
<dbReference type="GeneID" id="66516982"/>